<evidence type="ECO:0000256" key="1">
    <source>
        <dbReference type="ARBA" id="ARBA00004613"/>
    </source>
</evidence>
<evidence type="ECO:0000313" key="5">
    <source>
        <dbReference type="EMBL" id="KAF1995482.1"/>
    </source>
</evidence>
<dbReference type="Gene3D" id="2.40.40.10">
    <property type="entry name" value="RlpA-like domain"/>
    <property type="match status" value="1"/>
</dbReference>
<evidence type="ECO:0000256" key="3">
    <source>
        <dbReference type="ARBA" id="ARBA00022525"/>
    </source>
</evidence>
<evidence type="ECO:0000256" key="4">
    <source>
        <dbReference type="SAM" id="SignalP"/>
    </source>
</evidence>
<gene>
    <name evidence="5" type="ORF">P154DRAFT_526285</name>
</gene>
<dbReference type="CDD" id="cd22778">
    <property type="entry name" value="DPBB_CEPL-like"/>
    <property type="match status" value="1"/>
</dbReference>
<reference evidence="5" key="1">
    <citation type="journal article" date="2020" name="Stud. Mycol.">
        <title>101 Dothideomycetes genomes: a test case for predicting lifestyles and emergence of pathogens.</title>
        <authorList>
            <person name="Haridas S."/>
            <person name="Albert R."/>
            <person name="Binder M."/>
            <person name="Bloem J."/>
            <person name="Labutti K."/>
            <person name="Salamov A."/>
            <person name="Andreopoulos B."/>
            <person name="Baker S."/>
            <person name="Barry K."/>
            <person name="Bills G."/>
            <person name="Bluhm B."/>
            <person name="Cannon C."/>
            <person name="Castanera R."/>
            <person name="Culley D."/>
            <person name="Daum C."/>
            <person name="Ezra D."/>
            <person name="Gonzalez J."/>
            <person name="Henrissat B."/>
            <person name="Kuo A."/>
            <person name="Liang C."/>
            <person name="Lipzen A."/>
            <person name="Lutzoni F."/>
            <person name="Magnuson J."/>
            <person name="Mondo S."/>
            <person name="Nolan M."/>
            <person name="Ohm R."/>
            <person name="Pangilinan J."/>
            <person name="Park H.-J."/>
            <person name="Ramirez L."/>
            <person name="Alfaro M."/>
            <person name="Sun H."/>
            <person name="Tritt A."/>
            <person name="Yoshinaga Y."/>
            <person name="Zwiers L.-H."/>
            <person name="Turgeon B."/>
            <person name="Goodwin S."/>
            <person name="Spatafora J."/>
            <person name="Crous P."/>
            <person name="Grigoriev I."/>
        </authorList>
    </citation>
    <scope>NUCLEOTIDE SEQUENCE</scope>
    <source>
        <strain evidence="5">CBS 123094</strain>
    </source>
</reference>
<proteinExistence type="inferred from homology"/>
<sequence>MKFTSIFTAAALGLSGLSSAVTVSWDAGYDDGSRSLTAVSCSDGKNGLMTKYGWKTQSQIPVFPNIGGFSGIAGWNSPACGSCYSLTYNGVTIYVLAIDHAGSGFNIAKAALNTLTKGNAEKFGRVDAQYALVANSFCKLP</sequence>
<keyword evidence="3" id="KW-0964">Secreted</keyword>
<keyword evidence="6" id="KW-1185">Reference proteome</keyword>
<organism evidence="5 6">
    <name type="scientific">Amniculicola lignicola CBS 123094</name>
    <dbReference type="NCBI Taxonomy" id="1392246"/>
    <lineage>
        <taxon>Eukaryota</taxon>
        <taxon>Fungi</taxon>
        <taxon>Dikarya</taxon>
        <taxon>Ascomycota</taxon>
        <taxon>Pezizomycotina</taxon>
        <taxon>Dothideomycetes</taxon>
        <taxon>Pleosporomycetidae</taxon>
        <taxon>Pleosporales</taxon>
        <taxon>Amniculicolaceae</taxon>
        <taxon>Amniculicola</taxon>
    </lineage>
</organism>
<dbReference type="GO" id="GO:0005576">
    <property type="term" value="C:extracellular region"/>
    <property type="evidence" value="ECO:0007669"/>
    <property type="project" value="UniProtKB-SubCell"/>
</dbReference>
<dbReference type="SUPFAM" id="SSF50685">
    <property type="entry name" value="Barwin-like endoglucanases"/>
    <property type="match status" value="1"/>
</dbReference>
<dbReference type="EMBL" id="ML977638">
    <property type="protein sequence ID" value="KAF1995482.1"/>
    <property type="molecule type" value="Genomic_DNA"/>
</dbReference>
<protein>
    <submittedName>
        <fullName evidence="5">Asp f 13-like protein</fullName>
    </submittedName>
</protein>
<accession>A0A6A5W0M3</accession>
<feature type="chain" id="PRO_5025498963" evidence="4">
    <location>
        <begin position="21"/>
        <end position="141"/>
    </location>
</feature>
<dbReference type="InterPro" id="IPR036908">
    <property type="entry name" value="RlpA-like_sf"/>
</dbReference>
<comment type="similarity">
    <text evidence="2">Belongs to the cerato-platanin family.</text>
</comment>
<evidence type="ECO:0000313" key="6">
    <source>
        <dbReference type="Proteomes" id="UP000799779"/>
    </source>
</evidence>
<dbReference type="OrthoDB" id="4898945at2759"/>
<name>A0A6A5W0M3_9PLEO</name>
<dbReference type="AlphaFoldDB" id="A0A6A5W0M3"/>
<dbReference type="Proteomes" id="UP000799779">
    <property type="component" value="Unassembled WGS sequence"/>
</dbReference>
<dbReference type="Pfam" id="PF07249">
    <property type="entry name" value="Cerato-platanin"/>
    <property type="match status" value="1"/>
</dbReference>
<dbReference type="InterPro" id="IPR010829">
    <property type="entry name" value="Cerato-platanin"/>
</dbReference>
<evidence type="ECO:0000256" key="2">
    <source>
        <dbReference type="ARBA" id="ARBA00010421"/>
    </source>
</evidence>
<keyword evidence="4" id="KW-0732">Signal</keyword>
<feature type="signal peptide" evidence="4">
    <location>
        <begin position="1"/>
        <end position="20"/>
    </location>
</feature>
<comment type="subcellular location">
    <subcellularLocation>
        <location evidence="1">Secreted</location>
    </subcellularLocation>
</comment>